<comment type="caution">
    <text evidence="1">The sequence shown here is derived from an EMBL/GenBank/DDBJ whole genome shotgun (WGS) entry which is preliminary data.</text>
</comment>
<dbReference type="EMBL" id="MWAK01000138">
    <property type="protein sequence ID" value="OPZ91987.1"/>
    <property type="molecule type" value="Genomic_DNA"/>
</dbReference>
<organism evidence="1">
    <name type="scientific">candidate division TA06 bacterium ADurb.Bin417</name>
    <dbReference type="NCBI Taxonomy" id="1852828"/>
    <lineage>
        <taxon>Bacteria</taxon>
        <taxon>Bacteria division TA06</taxon>
    </lineage>
</organism>
<protein>
    <submittedName>
        <fullName evidence="1">Uncharacterized protein</fullName>
    </submittedName>
</protein>
<evidence type="ECO:0000313" key="1">
    <source>
        <dbReference type="EMBL" id="OPZ91987.1"/>
    </source>
</evidence>
<sequence>MGDLGAVHDHRARYVLADDAVGDFDVGKALLRPPVVALLVGRLPGLDVVGAAGEALPELGPILVGDIGPVHVGGRFDAENVLGELGWVEVWPPEGVLDAVFLTPHPVIPVEETHLFPTGPDVVEVGHPVVEGVDPVETGLLEDLHDLFVGADNGAQLRTAPGELLRVLDHLEGDRVAELRPLLHLPEQQVVSQPVEGRLDRQGDHAAGPGLNALAAGNQHLQVGAQNPVINPEPFRTLTDGLADRDLQRQVPAPVEAVARNAGLNADLQAVQGLIIGGLPAPFQLKGIHPDQGLRVVGRKADGRGGGILNRVALPVGVADRLAVDAHRPAVGAQVPGEREGAGHRLFELRGQELVEIKNIEGHPVTDAGLTAGVILEEVLGPRHQLQGVPAVVGTLGVQAIVVDIVAGGHGIAGAGVEGLDRKLEAGVAQQVASREVGLPRRRQVLEGDRGRGRRILDPFGALARVGAGELQFVPTPAGVLDDLNRLVGDYQAVEDGVGALVLRVVADAAVFHGHRLDLNDLAGQAGLEDAGQFVPAVAAAGEVLDEGSGGVGGEPAGRVIVAQRGLQQVPGVGRAIQADPQEEPVGTGRNRVVQFQVHAGRMVGHGEGAARGVVVALDVPAGHVHPVADIVQVIELLHLGEE</sequence>
<name>A0A1V5MFG2_UNCT6</name>
<proteinExistence type="predicted"/>
<dbReference type="Proteomes" id="UP000485484">
    <property type="component" value="Unassembled WGS sequence"/>
</dbReference>
<dbReference type="AlphaFoldDB" id="A0A1V5MFG2"/>
<accession>A0A1V5MFG2</accession>
<reference evidence="1" key="1">
    <citation type="submission" date="2017-02" db="EMBL/GenBank/DDBJ databases">
        <title>Delving into the versatile metabolic prowess of the omnipresent phylum Bacteroidetes.</title>
        <authorList>
            <person name="Nobu M.K."/>
            <person name="Mei R."/>
            <person name="Narihiro T."/>
            <person name="Kuroda K."/>
            <person name="Liu W.-T."/>
        </authorList>
    </citation>
    <scope>NUCLEOTIDE SEQUENCE</scope>
    <source>
        <strain evidence="1">ADurb.Bin417</strain>
    </source>
</reference>
<gene>
    <name evidence="1" type="ORF">BWY73_00959</name>
</gene>